<reference evidence="1" key="1">
    <citation type="submission" date="2021-08" db="EMBL/GenBank/DDBJ databases">
        <title>The first chromosome-level gecko genome reveals the dynamic sex chromosomes of Neotropical dwarf geckos (Sphaerodactylidae: Sphaerodactylus).</title>
        <authorList>
            <person name="Pinto B.J."/>
            <person name="Keating S.E."/>
            <person name="Gamble T."/>
        </authorList>
    </citation>
    <scope>NUCLEOTIDE SEQUENCE</scope>
    <source>
        <strain evidence="1">TG3544</strain>
    </source>
</reference>
<gene>
    <name evidence="1" type="ORF">K3G42_020335</name>
</gene>
<evidence type="ECO:0000313" key="2">
    <source>
        <dbReference type="Proteomes" id="UP000827872"/>
    </source>
</evidence>
<dbReference type="Proteomes" id="UP000827872">
    <property type="component" value="Linkage Group LG02"/>
</dbReference>
<protein>
    <submittedName>
        <fullName evidence="1">Uncharacterized protein</fullName>
    </submittedName>
</protein>
<dbReference type="EMBL" id="CM037615">
    <property type="protein sequence ID" value="KAH8013535.1"/>
    <property type="molecule type" value="Genomic_DNA"/>
</dbReference>
<evidence type="ECO:0000313" key="1">
    <source>
        <dbReference type="EMBL" id="KAH8013535.1"/>
    </source>
</evidence>
<sequence>MRQSMASRCQLPSNSRRRKRAWRSGQRFPASALERWRRLLAMKGRRRRLVRVLHFQVEVLESIYLDELQVSKGK</sequence>
<accession>A0ACB8G1Z2</accession>
<name>A0ACB8G1Z2_9SAUR</name>
<comment type="caution">
    <text evidence="1">The sequence shown here is derived from an EMBL/GenBank/DDBJ whole genome shotgun (WGS) entry which is preliminary data.</text>
</comment>
<organism evidence="1 2">
    <name type="scientific">Sphaerodactylus townsendi</name>
    <dbReference type="NCBI Taxonomy" id="933632"/>
    <lineage>
        <taxon>Eukaryota</taxon>
        <taxon>Metazoa</taxon>
        <taxon>Chordata</taxon>
        <taxon>Craniata</taxon>
        <taxon>Vertebrata</taxon>
        <taxon>Euteleostomi</taxon>
        <taxon>Lepidosauria</taxon>
        <taxon>Squamata</taxon>
        <taxon>Bifurcata</taxon>
        <taxon>Gekkota</taxon>
        <taxon>Sphaerodactylidae</taxon>
        <taxon>Sphaerodactylus</taxon>
    </lineage>
</organism>
<keyword evidence="2" id="KW-1185">Reference proteome</keyword>
<proteinExistence type="predicted"/>